<organism evidence="2">
    <name type="scientific">Panicum hallii</name>
    <dbReference type="NCBI Taxonomy" id="206008"/>
    <lineage>
        <taxon>Eukaryota</taxon>
        <taxon>Viridiplantae</taxon>
        <taxon>Streptophyta</taxon>
        <taxon>Embryophyta</taxon>
        <taxon>Tracheophyta</taxon>
        <taxon>Spermatophyta</taxon>
        <taxon>Magnoliopsida</taxon>
        <taxon>Liliopsida</taxon>
        <taxon>Poales</taxon>
        <taxon>Poaceae</taxon>
        <taxon>PACMAD clade</taxon>
        <taxon>Panicoideae</taxon>
        <taxon>Panicodae</taxon>
        <taxon>Paniceae</taxon>
        <taxon>Panicinae</taxon>
        <taxon>Panicum</taxon>
        <taxon>Panicum sect. Panicum</taxon>
    </lineage>
</organism>
<proteinExistence type="predicted"/>
<dbReference type="AlphaFoldDB" id="A0A2T8KMQ9"/>
<dbReference type="Gramene" id="PVH63473">
    <property type="protein sequence ID" value="PVH63473"/>
    <property type="gene ID" value="PAHAL_2G037000"/>
</dbReference>
<gene>
    <name evidence="2" type="ORF">PAHAL_2G037000</name>
</gene>
<evidence type="ECO:0000256" key="1">
    <source>
        <dbReference type="SAM" id="Phobius"/>
    </source>
</evidence>
<sequence>MAVKLGLGEAGSRTCVGWPLVIPPKLQQQCRGGRHTRLIFLFFTPFMGATYMTLTLSMFSANLSK</sequence>
<protein>
    <submittedName>
        <fullName evidence="2">Uncharacterized protein</fullName>
    </submittedName>
</protein>
<feature type="transmembrane region" description="Helical" evidence="1">
    <location>
        <begin position="38"/>
        <end position="59"/>
    </location>
</feature>
<accession>A0A2T8KMQ9</accession>
<dbReference type="EMBL" id="CM008047">
    <property type="protein sequence ID" value="PVH63473.1"/>
    <property type="molecule type" value="Genomic_DNA"/>
</dbReference>
<keyword evidence="1" id="KW-0472">Membrane</keyword>
<keyword evidence="1" id="KW-0812">Transmembrane</keyword>
<evidence type="ECO:0000313" key="2">
    <source>
        <dbReference type="EMBL" id="PVH63473.1"/>
    </source>
</evidence>
<keyword evidence="1" id="KW-1133">Transmembrane helix</keyword>
<reference evidence="2" key="1">
    <citation type="submission" date="2018-04" db="EMBL/GenBank/DDBJ databases">
        <title>WGS assembly of Panicum hallii.</title>
        <authorList>
            <person name="Lovell J."/>
            <person name="Jenkins J."/>
            <person name="Lowry D."/>
            <person name="Mamidi S."/>
            <person name="Sreedasyam A."/>
            <person name="Weng X."/>
            <person name="Barry K."/>
            <person name="Bonette J."/>
            <person name="Campitelli B."/>
            <person name="Daum C."/>
            <person name="Gordon S."/>
            <person name="Gould B."/>
            <person name="Lipzen A."/>
            <person name="Macqueen A."/>
            <person name="Palacio-Mejia J."/>
            <person name="Plott C."/>
            <person name="Shakirov E."/>
            <person name="Shu S."/>
            <person name="Yoshinaga Y."/>
            <person name="Zane M."/>
            <person name="Rokhsar D."/>
            <person name="Grimwood J."/>
            <person name="Schmutz J."/>
            <person name="Juenger T."/>
        </authorList>
    </citation>
    <scope>NUCLEOTIDE SEQUENCE [LARGE SCALE GENOMIC DNA]</scope>
    <source>
        <strain evidence="2">FIL2</strain>
    </source>
</reference>
<dbReference type="Proteomes" id="UP000243499">
    <property type="component" value="Chromosome 2"/>
</dbReference>
<name>A0A2T8KMQ9_9POAL</name>